<gene>
    <name evidence="2" type="ORF">SAMN05421642_10587</name>
</gene>
<organism evidence="2 3">
    <name type="scientific">Rhodococcoides kyotonense</name>
    <dbReference type="NCBI Taxonomy" id="398843"/>
    <lineage>
        <taxon>Bacteria</taxon>
        <taxon>Bacillati</taxon>
        <taxon>Actinomycetota</taxon>
        <taxon>Actinomycetes</taxon>
        <taxon>Mycobacteriales</taxon>
        <taxon>Nocardiaceae</taxon>
        <taxon>Rhodococcoides</taxon>
    </lineage>
</organism>
<evidence type="ECO:0000313" key="2">
    <source>
        <dbReference type="EMBL" id="SNS76283.1"/>
    </source>
</evidence>
<feature type="compositionally biased region" description="Basic and acidic residues" evidence="1">
    <location>
        <begin position="58"/>
        <end position="91"/>
    </location>
</feature>
<evidence type="ECO:0000313" key="3">
    <source>
        <dbReference type="Proteomes" id="UP000198327"/>
    </source>
</evidence>
<dbReference type="OrthoDB" id="4466315at2"/>
<sequence length="164" mass="17594">MPSTRHNPNDLEDGMVVRKVSQPSAVFRVSGDPATGRATYVAMTKGQRTILNGNARNYRPETDAEAAERQDGDTDIDTRIGEEHSDVEASPRSHLRAVRSVESPPDPAPATDVAELCRRLEDAVALIEDGTCSPIEAAAIVRAAAELNWAVSRQAFGTGDAPED</sequence>
<name>A0A239H664_9NOCA</name>
<accession>A0A239H664</accession>
<evidence type="ECO:0000256" key="1">
    <source>
        <dbReference type="SAM" id="MobiDB-lite"/>
    </source>
</evidence>
<proteinExistence type="predicted"/>
<dbReference type="AlphaFoldDB" id="A0A239H664"/>
<dbReference type="Proteomes" id="UP000198327">
    <property type="component" value="Unassembled WGS sequence"/>
</dbReference>
<protein>
    <submittedName>
        <fullName evidence="2">Uncharacterized protein</fullName>
    </submittedName>
</protein>
<feature type="region of interest" description="Disordered" evidence="1">
    <location>
        <begin position="52"/>
        <end position="110"/>
    </location>
</feature>
<dbReference type="RefSeq" id="WP_141136470.1">
    <property type="nucleotide sequence ID" value="NZ_FZOW01000005.1"/>
</dbReference>
<dbReference type="EMBL" id="FZOW01000005">
    <property type="protein sequence ID" value="SNS76283.1"/>
    <property type="molecule type" value="Genomic_DNA"/>
</dbReference>
<reference evidence="3" key="1">
    <citation type="submission" date="2017-06" db="EMBL/GenBank/DDBJ databases">
        <authorList>
            <person name="Varghese N."/>
            <person name="Submissions S."/>
        </authorList>
    </citation>
    <scope>NUCLEOTIDE SEQUENCE [LARGE SCALE GENOMIC DNA]</scope>
    <source>
        <strain evidence="3">JCM 23211</strain>
    </source>
</reference>
<keyword evidence="3" id="KW-1185">Reference proteome</keyword>